<evidence type="ECO:0000256" key="4">
    <source>
        <dbReference type="ARBA" id="ARBA00022842"/>
    </source>
</evidence>
<gene>
    <name evidence="6" type="ORF">LDAN0321_LOCUS573</name>
    <name evidence="7" type="ORF">LDAN0321_LOCUS574</name>
</gene>
<dbReference type="Gene3D" id="3.90.79.10">
    <property type="entry name" value="Nucleoside Triphosphate Pyrophosphohydrolase"/>
    <property type="match status" value="1"/>
</dbReference>
<dbReference type="CDD" id="cd04666">
    <property type="entry name" value="NUDIX_DIPP2_like_Nudt4"/>
    <property type="match status" value="1"/>
</dbReference>
<dbReference type="EMBL" id="HBGY01000885">
    <property type="protein sequence ID" value="CAD9555636.1"/>
    <property type="molecule type" value="Transcribed_RNA"/>
</dbReference>
<dbReference type="SUPFAM" id="SSF55811">
    <property type="entry name" value="Nudix"/>
    <property type="match status" value="1"/>
</dbReference>
<dbReference type="InterPro" id="IPR015797">
    <property type="entry name" value="NUDIX_hydrolase-like_dom_sf"/>
</dbReference>
<proteinExistence type="predicted"/>
<reference evidence="6" key="1">
    <citation type="submission" date="2021-01" db="EMBL/GenBank/DDBJ databases">
        <authorList>
            <person name="Corre E."/>
            <person name="Pelletier E."/>
            <person name="Niang G."/>
            <person name="Scheremetjew M."/>
            <person name="Finn R."/>
            <person name="Kale V."/>
            <person name="Holt S."/>
            <person name="Cochrane G."/>
            <person name="Meng A."/>
            <person name="Brown T."/>
            <person name="Cohen L."/>
        </authorList>
    </citation>
    <scope>NUCLEOTIDE SEQUENCE</scope>
    <source>
        <strain evidence="6">B650</strain>
    </source>
</reference>
<dbReference type="GO" id="GO:0005634">
    <property type="term" value="C:nucleus"/>
    <property type="evidence" value="ECO:0007669"/>
    <property type="project" value="TreeGrafter"/>
</dbReference>
<dbReference type="GO" id="GO:0005737">
    <property type="term" value="C:cytoplasm"/>
    <property type="evidence" value="ECO:0007669"/>
    <property type="project" value="TreeGrafter"/>
</dbReference>
<dbReference type="PANTHER" id="PTHR12629:SF0">
    <property type="entry name" value="DIPHOSPHOINOSITOL-POLYPHOSPHATE DIPHOSPHATASE"/>
    <property type="match status" value="1"/>
</dbReference>
<dbReference type="InterPro" id="IPR047198">
    <property type="entry name" value="DDP-like_NUDIX"/>
</dbReference>
<dbReference type="PANTHER" id="PTHR12629">
    <property type="entry name" value="DIPHOSPHOINOSITOL POLYPHOSPHATE PHOSPHOHYDROLASE"/>
    <property type="match status" value="1"/>
</dbReference>
<protein>
    <recommendedName>
        <fullName evidence="5">Nudix hydrolase domain-containing protein</fullName>
    </recommendedName>
</protein>
<feature type="domain" description="Nudix hydrolase" evidence="5">
    <location>
        <begin position="106"/>
        <end position="233"/>
    </location>
</feature>
<keyword evidence="3" id="KW-0378">Hydrolase</keyword>
<sequence>MTNLPKEHLQLQKLCYPAVENSRSASKTTQQDKVVNKQQQQPIHNYTLSSRQGRDNQRWMTIRHNDNDNDSNNHHAVDIIRDVTTTNTNTNKNINNACSVGGSDVKIRLLAGCVPLTNDGHVIFVSSSKDAEQWILPKGGWEQDETLTEAAKRETYEEAGLIGRLGPQLQHNITYRSKSLQTWNKLQMFPMYVEHILQAWPESGRRNRRLMTLPEGIEYVRRYKPQLVGVLEEVAARIGNSPVAKHSIA</sequence>
<dbReference type="EMBL" id="HBGY01000884">
    <property type="protein sequence ID" value="CAD9555633.1"/>
    <property type="molecule type" value="Transcribed_RNA"/>
</dbReference>
<comment type="cofactor">
    <cofactor evidence="1">
        <name>Mg(2+)</name>
        <dbReference type="ChEBI" id="CHEBI:18420"/>
    </cofactor>
</comment>
<evidence type="ECO:0000259" key="5">
    <source>
        <dbReference type="PROSITE" id="PS51462"/>
    </source>
</evidence>
<evidence type="ECO:0000256" key="3">
    <source>
        <dbReference type="ARBA" id="ARBA00022801"/>
    </source>
</evidence>
<name>A0A6U2L3L7_9STRA</name>
<dbReference type="PROSITE" id="PS51462">
    <property type="entry name" value="NUDIX"/>
    <property type="match status" value="1"/>
</dbReference>
<evidence type="ECO:0000256" key="2">
    <source>
        <dbReference type="ARBA" id="ARBA00022723"/>
    </source>
</evidence>
<evidence type="ECO:0000256" key="1">
    <source>
        <dbReference type="ARBA" id="ARBA00001946"/>
    </source>
</evidence>
<keyword evidence="4" id="KW-0460">Magnesium</keyword>
<dbReference type="InterPro" id="IPR000086">
    <property type="entry name" value="NUDIX_hydrolase_dom"/>
</dbReference>
<organism evidence="6">
    <name type="scientific">Leptocylindrus danicus</name>
    <dbReference type="NCBI Taxonomy" id="163516"/>
    <lineage>
        <taxon>Eukaryota</taxon>
        <taxon>Sar</taxon>
        <taxon>Stramenopiles</taxon>
        <taxon>Ochrophyta</taxon>
        <taxon>Bacillariophyta</taxon>
        <taxon>Coscinodiscophyceae</taxon>
        <taxon>Chaetocerotophycidae</taxon>
        <taxon>Leptocylindrales</taxon>
        <taxon>Leptocylindraceae</taxon>
        <taxon>Leptocylindrus</taxon>
    </lineage>
</organism>
<dbReference type="PROSITE" id="PS00893">
    <property type="entry name" value="NUDIX_BOX"/>
    <property type="match status" value="1"/>
</dbReference>
<accession>A0A6U2L3L7</accession>
<dbReference type="GO" id="GO:0016462">
    <property type="term" value="F:pyrophosphatase activity"/>
    <property type="evidence" value="ECO:0007669"/>
    <property type="project" value="InterPro"/>
</dbReference>
<keyword evidence="2" id="KW-0479">Metal-binding</keyword>
<dbReference type="InterPro" id="IPR020084">
    <property type="entry name" value="NUDIX_hydrolase_CS"/>
</dbReference>
<dbReference type="Pfam" id="PF00293">
    <property type="entry name" value="NUDIX"/>
    <property type="match status" value="1"/>
</dbReference>
<dbReference type="AlphaFoldDB" id="A0A6U2L3L7"/>
<evidence type="ECO:0000313" key="7">
    <source>
        <dbReference type="EMBL" id="CAD9555636.1"/>
    </source>
</evidence>
<dbReference type="GO" id="GO:0046872">
    <property type="term" value="F:metal ion binding"/>
    <property type="evidence" value="ECO:0007669"/>
    <property type="project" value="UniProtKB-KW"/>
</dbReference>
<evidence type="ECO:0000313" key="6">
    <source>
        <dbReference type="EMBL" id="CAD9555633.1"/>
    </source>
</evidence>